<dbReference type="InterPro" id="IPR000182">
    <property type="entry name" value="GNAT_dom"/>
</dbReference>
<dbReference type="SUPFAM" id="SSF55729">
    <property type="entry name" value="Acyl-CoA N-acyltransferases (Nat)"/>
    <property type="match status" value="2"/>
</dbReference>
<dbReference type="InterPro" id="IPR016181">
    <property type="entry name" value="Acyl_CoA_acyltransferase"/>
</dbReference>
<keyword evidence="1" id="KW-0808">Transferase</keyword>
<accession>A0A1G9URP8</accession>
<evidence type="ECO:0000313" key="5">
    <source>
        <dbReference type="Proteomes" id="UP000199682"/>
    </source>
</evidence>
<organism evidence="4 5">
    <name type="scientific">Lentzea albidocapillata subsp. violacea</name>
    <dbReference type="NCBI Taxonomy" id="128104"/>
    <lineage>
        <taxon>Bacteria</taxon>
        <taxon>Bacillati</taxon>
        <taxon>Actinomycetota</taxon>
        <taxon>Actinomycetes</taxon>
        <taxon>Pseudonocardiales</taxon>
        <taxon>Pseudonocardiaceae</taxon>
        <taxon>Lentzea</taxon>
    </lineage>
</organism>
<dbReference type="Proteomes" id="UP000199682">
    <property type="component" value="Unassembled WGS sequence"/>
</dbReference>
<evidence type="ECO:0000313" key="4">
    <source>
        <dbReference type="EMBL" id="SDM62562.1"/>
    </source>
</evidence>
<dbReference type="PROSITE" id="PS51186">
    <property type="entry name" value="GNAT"/>
    <property type="match status" value="2"/>
</dbReference>
<gene>
    <name evidence="4" type="ORF">SAMN04488074_12464</name>
</gene>
<feature type="domain" description="N-acetyltransferase" evidence="3">
    <location>
        <begin position="184"/>
        <end position="334"/>
    </location>
</feature>
<dbReference type="Gene3D" id="3.40.630.30">
    <property type="match status" value="1"/>
</dbReference>
<evidence type="ECO:0000259" key="3">
    <source>
        <dbReference type="PROSITE" id="PS51186"/>
    </source>
</evidence>
<reference evidence="5" key="1">
    <citation type="submission" date="2016-10" db="EMBL/GenBank/DDBJ databases">
        <authorList>
            <person name="Varghese N."/>
            <person name="Submissions S."/>
        </authorList>
    </citation>
    <scope>NUCLEOTIDE SEQUENCE [LARGE SCALE GENOMIC DNA]</scope>
    <source>
        <strain evidence="5">DSM 44796</strain>
    </source>
</reference>
<dbReference type="GO" id="GO:0016747">
    <property type="term" value="F:acyltransferase activity, transferring groups other than amino-acyl groups"/>
    <property type="evidence" value="ECO:0007669"/>
    <property type="project" value="InterPro"/>
</dbReference>
<dbReference type="PANTHER" id="PTHR43877:SF2">
    <property type="entry name" value="AMINOALKYLPHOSPHONATE N-ACETYLTRANSFERASE-RELATED"/>
    <property type="match status" value="1"/>
</dbReference>
<evidence type="ECO:0000256" key="2">
    <source>
        <dbReference type="ARBA" id="ARBA00023315"/>
    </source>
</evidence>
<dbReference type="CDD" id="cd04301">
    <property type="entry name" value="NAT_SF"/>
    <property type="match status" value="2"/>
</dbReference>
<dbReference type="Pfam" id="PF00583">
    <property type="entry name" value="Acetyltransf_1"/>
    <property type="match status" value="2"/>
</dbReference>
<proteinExistence type="predicted"/>
<dbReference type="InterPro" id="IPR050832">
    <property type="entry name" value="Bact_Acetyltransf"/>
</dbReference>
<protein>
    <submittedName>
        <fullName evidence="4">Mycothiol synthase</fullName>
    </submittedName>
</protein>
<evidence type="ECO:0000256" key="1">
    <source>
        <dbReference type="ARBA" id="ARBA00022679"/>
    </source>
</evidence>
<sequence>MPTTNSGDGPRGPDYVRRVIASLTWRALSRDDAETSADLLNAIEAVDKIGENYTAEDTLTELVDPYADLERGSLAAFDGDVMVGYMKIQYRPTASEVHRVSLDGGVHPTYRRQGIGTRLVQAGIESARVLHALHHPTLRLAINVHKAEHISGVPELLGAAGFTPVRYFQRMEHALLNVGLSEDPRIEPWSEATDEEFRRVRNEAYRENWGSTPMPVELWRNKVTNQTFRPSASFLLRDGGGVAAGLLVTMNWEADTEATGVRDAHFMVIGTLPAYRNRGVASALLGHALRAAAEQGYDRALLSVDSENFTGAFGIFERAGFTSAMRFVRWALEV</sequence>
<dbReference type="AlphaFoldDB" id="A0A1G9URP8"/>
<keyword evidence="2" id="KW-0012">Acyltransferase</keyword>
<dbReference type="EMBL" id="FNET01000024">
    <property type="protein sequence ID" value="SDM62562.1"/>
    <property type="molecule type" value="Genomic_DNA"/>
</dbReference>
<feature type="domain" description="N-acetyltransferase" evidence="3">
    <location>
        <begin position="23"/>
        <end position="187"/>
    </location>
</feature>
<dbReference type="PANTHER" id="PTHR43877">
    <property type="entry name" value="AMINOALKYLPHOSPHONATE N-ACETYLTRANSFERASE-RELATED-RELATED"/>
    <property type="match status" value="1"/>
</dbReference>
<name>A0A1G9URP8_9PSEU</name>